<sequence>KSTSKWPSWTQTLGPELGAGLPIDPLNEFNLPCHQNENDKYDQESCWNDTDKQSTCPNGSYIYQYQTTNGTSFNLYGNMEYEGSGSWAHVGNNTCQDYQIGN</sequence>
<dbReference type="AlphaFoldDB" id="X0UR96"/>
<comment type="caution">
    <text evidence="2">The sequence shown here is derived from an EMBL/GenBank/DDBJ whole genome shotgun (WGS) entry which is preliminary data.</text>
</comment>
<feature type="region of interest" description="Disordered" evidence="1">
    <location>
        <begin position="1"/>
        <end position="20"/>
    </location>
</feature>
<name>X0UR96_9ZZZZ</name>
<evidence type="ECO:0000313" key="2">
    <source>
        <dbReference type="EMBL" id="GAG01772.1"/>
    </source>
</evidence>
<protein>
    <submittedName>
        <fullName evidence="2">Uncharacterized protein</fullName>
    </submittedName>
</protein>
<feature type="compositionally biased region" description="Polar residues" evidence="1">
    <location>
        <begin position="1"/>
        <end position="13"/>
    </location>
</feature>
<gene>
    <name evidence="2" type="ORF">S01H1_36094</name>
</gene>
<feature type="non-terminal residue" evidence="2">
    <location>
        <position position="1"/>
    </location>
</feature>
<organism evidence="2">
    <name type="scientific">marine sediment metagenome</name>
    <dbReference type="NCBI Taxonomy" id="412755"/>
    <lineage>
        <taxon>unclassified sequences</taxon>
        <taxon>metagenomes</taxon>
        <taxon>ecological metagenomes</taxon>
    </lineage>
</organism>
<evidence type="ECO:0000256" key="1">
    <source>
        <dbReference type="SAM" id="MobiDB-lite"/>
    </source>
</evidence>
<dbReference type="EMBL" id="BARS01022588">
    <property type="protein sequence ID" value="GAG01772.1"/>
    <property type="molecule type" value="Genomic_DNA"/>
</dbReference>
<proteinExistence type="predicted"/>
<reference evidence="2" key="1">
    <citation type="journal article" date="2014" name="Front. Microbiol.">
        <title>High frequency of phylogenetically diverse reductive dehalogenase-homologous genes in deep subseafloor sedimentary metagenomes.</title>
        <authorList>
            <person name="Kawai M."/>
            <person name="Futagami T."/>
            <person name="Toyoda A."/>
            <person name="Takaki Y."/>
            <person name="Nishi S."/>
            <person name="Hori S."/>
            <person name="Arai W."/>
            <person name="Tsubouchi T."/>
            <person name="Morono Y."/>
            <person name="Uchiyama I."/>
            <person name="Ito T."/>
            <person name="Fujiyama A."/>
            <person name="Inagaki F."/>
            <person name="Takami H."/>
        </authorList>
    </citation>
    <scope>NUCLEOTIDE SEQUENCE</scope>
    <source>
        <strain evidence="2">Expedition CK06-06</strain>
    </source>
</reference>
<accession>X0UR96</accession>